<evidence type="ECO:0008006" key="4">
    <source>
        <dbReference type="Google" id="ProtNLM"/>
    </source>
</evidence>
<organism evidence="2 3">
    <name type="scientific">Limobrevibacterium gyesilva</name>
    <dbReference type="NCBI Taxonomy" id="2991712"/>
    <lineage>
        <taxon>Bacteria</taxon>
        <taxon>Pseudomonadati</taxon>
        <taxon>Pseudomonadota</taxon>
        <taxon>Alphaproteobacteria</taxon>
        <taxon>Acetobacterales</taxon>
        <taxon>Acetobacteraceae</taxon>
        <taxon>Limobrevibacterium</taxon>
    </lineage>
</organism>
<dbReference type="Proteomes" id="UP001165679">
    <property type="component" value="Unassembled WGS sequence"/>
</dbReference>
<accession>A0AA42CHL8</accession>
<evidence type="ECO:0000313" key="3">
    <source>
        <dbReference type="Proteomes" id="UP001165679"/>
    </source>
</evidence>
<dbReference type="EMBL" id="JAPDNT010000036">
    <property type="protein sequence ID" value="MCW3477391.1"/>
    <property type="molecule type" value="Genomic_DNA"/>
</dbReference>
<proteinExistence type="predicted"/>
<dbReference type="RefSeq" id="WP_264716338.1">
    <property type="nucleotide sequence ID" value="NZ_JAPDNT010000036.1"/>
</dbReference>
<protein>
    <recommendedName>
        <fullName evidence="4">C2H2-type domain-containing protein</fullName>
    </recommendedName>
</protein>
<reference evidence="2" key="2">
    <citation type="submission" date="2022-10" db="EMBL/GenBank/DDBJ databases">
        <authorList>
            <person name="Trinh H.N."/>
        </authorList>
    </citation>
    <scope>NUCLEOTIDE SEQUENCE</scope>
    <source>
        <strain evidence="2">RN2-1</strain>
    </source>
</reference>
<name>A0AA42CHL8_9PROT</name>
<reference evidence="2" key="1">
    <citation type="submission" date="2022-09" db="EMBL/GenBank/DDBJ databases">
        <title>Rhodovastum sp. nov. RN2-1 isolated from soil in Seongnam, South Korea.</title>
        <authorList>
            <person name="Le N.T."/>
        </authorList>
    </citation>
    <scope>NUCLEOTIDE SEQUENCE</scope>
    <source>
        <strain evidence="2">RN2-1</strain>
    </source>
</reference>
<sequence>MQSMPASTETKAEPATYLKPKHGWTCFHCGETFTTPGSARDHFGADPLAEAGCQIKAGEERGLLMALRRAEKELERYRAEDSAADRQFHAMRAAHARALIRAEEAGYEKGLKDGRSLDVA</sequence>
<feature type="coiled-coil region" evidence="1">
    <location>
        <begin position="60"/>
        <end position="87"/>
    </location>
</feature>
<keyword evidence="1" id="KW-0175">Coiled coil</keyword>
<gene>
    <name evidence="2" type="ORF">OL599_22740</name>
</gene>
<comment type="caution">
    <text evidence="2">The sequence shown here is derived from an EMBL/GenBank/DDBJ whole genome shotgun (WGS) entry which is preliminary data.</text>
</comment>
<evidence type="ECO:0000256" key="1">
    <source>
        <dbReference type="SAM" id="Coils"/>
    </source>
</evidence>
<dbReference type="AlphaFoldDB" id="A0AA42CHL8"/>
<evidence type="ECO:0000313" key="2">
    <source>
        <dbReference type="EMBL" id="MCW3477391.1"/>
    </source>
</evidence>
<keyword evidence="3" id="KW-1185">Reference proteome</keyword>